<sequence length="54" mass="6246">MSSSINKAMTKKKFSNVVIVKSRKCDAFFSKCLQNYILSLSIDLETFCELFFKL</sequence>
<name>A0A0E9Q3E0_ANGAN</name>
<evidence type="ECO:0000313" key="1">
    <source>
        <dbReference type="EMBL" id="JAH11047.1"/>
    </source>
</evidence>
<accession>A0A0E9Q3E0</accession>
<organism evidence="1">
    <name type="scientific">Anguilla anguilla</name>
    <name type="common">European freshwater eel</name>
    <name type="synonym">Muraena anguilla</name>
    <dbReference type="NCBI Taxonomy" id="7936"/>
    <lineage>
        <taxon>Eukaryota</taxon>
        <taxon>Metazoa</taxon>
        <taxon>Chordata</taxon>
        <taxon>Craniata</taxon>
        <taxon>Vertebrata</taxon>
        <taxon>Euteleostomi</taxon>
        <taxon>Actinopterygii</taxon>
        <taxon>Neopterygii</taxon>
        <taxon>Teleostei</taxon>
        <taxon>Anguilliformes</taxon>
        <taxon>Anguillidae</taxon>
        <taxon>Anguilla</taxon>
    </lineage>
</organism>
<reference evidence="1" key="2">
    <citation type="journal article" date="2015" name="Fish Shellfish Immunol.">
        <title>Early steps in the European eel (Anguilla anguilla)-Vibrio vulnificus interaction in the gills: Role of the RtxA13 toxin.</title>
        <authorList>
            <person name="Callol A."/>
            <person name="Pajuelo D."/>
            <person name="Ebbesson L."/>
            <person name="Teles M."/>
            <person name="MacKenzie S."/>
            <person name="Amaro C."/>
        </authorList>
    </citation>
    <scope>NUCLEOTIDE SEQUENCE</scope>
</reference>
<dbReference type="AlphaFoldDB" id="A0A0E9Q3E0"/>
<protein>
    <submittedName>
        <fullName evidence="1">Uncharacterized protein</fullName>
    </submittedName>
</protein>
<proteinExistence type="predicted"/>
<dbReference type="EMBL" id="GBXM01097530">
    <property type="protein sequence ID" value="JAH11047.1"/>
    <property type="molecule type" value="Transcribed_RNA"/>
</dbReference>
<reference evidence="1" key="1">
    <citation type="submission" date="2014-11" db="EMBL/GenBank/DDBJ databases">
        <authorList>
            <person name="Amaro Gonzalez C."/>
        </authorList>
    </citation>
    <scope>NUCLEOTIDE SEQUENCE</scope>
</reference>